<dbReference type="PROSITE" id="PS01360">
    <property type="entry name" value="ZF_MYND_1"/>
    <property type="match status" value="1"/>
</dbReference>
<dbReference type="AlphaFoldDB" id="A0A2V1DDX3"/>
<organism evidence="6 7">
    <name type="scientific">Periconia macrospinosa</name>
    <dbReference type="NCBI Taxonomy" id="97972"/>
    <lineage>
        <taxon>Eukaryota</taxon>
        <taxon>Fungi</taxon>
        <taxon>Dikarya</taxon>
        <taxon>Ascomycota</taxon>
        <taxon>Pezizomycotina</taxon>
        <taxon>Dothideomycetes</taxon>
        <taxon>Pleosporomycetidae</taxon>
        <taxon>Pleosporales</taxon>
        <taxon>Massarineae</taxon>
        <taxon>Periconiaceae</taxon>
        <taxon>Periconia</taxon>
    </lineage>
</organism>
<evidence type="ECO:0000256" key="3">
    <source>
        <dbReference type="ARBA" id="ARBA00022833"/>
    </source>
</evidence>
<dbReference type="Proteomes" id="UP000244855">
    <property type="component" value="Unassembled WGS sequence"/>
</dbReference>
<keyword evidence="1" id="KW-0479">Metal-binding</keyword>
<sequence length="198" mass="22762">MTTSTCVLCNSSNAKFCSSCHSISYCSSECQKFDWHLHKMICKTFTALPPRPSTAHKLAILFPFDATDPQLIWIKCERRVDEEDGVVWEETDIEHLLAIENVNPEYQDAGQEFKKITRNKLRGFNLSYTVEVVCRETFLVDGSTPNICVRHTTKGRMTHDWRGPIVVMRQPGTAVDPLVYEDIRADDFRVAIDYFLSY</sequence>
<dbReference type="EMBL" id="KZ805469">
    <property type="protein sequence ID" value="PVH96258.1"/>
    <property type="molecule type" value="Genomic_DNA"/>
</dbReference>
<protein>
    <recommendedName>
        <fullName evidence="5">MYND-type domain-containing protein</fullName>
    </recommendedName>
</protein>
<dbReference type="STRING" id="97972.A0A2V1DDX3"/>
<dbReference type="PROSITE" id="PS50865">
    <property type="entry name" value="ZF_MYND_2"/>
    <property type="match status" value="1"/>
</dbReference>
<evidence type="ECO:0000256" key="1">
    <source>
        <dbReference type="ARBA" id="ARBA00022723"/>
    </source>
</evidence>
<dbReference type="InterPro" id="IPR002893">
    <property type="entry name" value="Znf_MYND"/>
</dbReference>
<gene>
    <name evidence="6" type="ORF">DM02DRAFT_128280</name>
</gene>
<dbReference type="SUPFAM" id="SSF144232">
    <property type="entry name" value="HIT/MYND zinc finger-like"/>
    <property type="match status" value="1"/>
</dbReference>
<keyword evidence="3" id="KW-0862">Zinc</keyword>
<name>A0A2V1DDX3_9PLEO</name>
<accession>A0A2V1DDX3</accession>
<evidence type="ECO:0000256" key="2">
    <source>
        <dbReference type="ARBA" id="ARBA00022771"/>
    </source>
</evidence>
<proteinExistence type="predicted"/>
<dbReference type="Pfam" id="PF01753">
    <property type="entry name" value="zf-MYND"/>
    <property type="match status" value="1"/>
</dbReference>
<dbReference type="Gene3D" id="6.10.140.2220">
    <property type="match status" value="1"/>
</dbReference>
<evidence type="ECO:0000313" key="6">
    <source>
        <dbReference type="EMBL" id="PVH96258.1"/>
    </source>
</evidence>
<keyword evidence="2 4" id="KW-0863">Zinc-finger</keyword>
<reference evidence="6 7" key="1">
    <citation type="journal article" date="2018" name="Sci. Rep.">
        <title>Comparative genomics provides insights into the lifestyle and reveals functional heterogeneity of dark septate endophytic fungi.</title>
        <authorList>
            <person name="Knapp D.G."/>
            <person name="Nemeth J.B."/>
            <person name="Barry K."/>
            <person name="Hainaut M."/>
            <person name="Henrissat B."/>
            <person name="Johnson J."/>
            <person name="Kuo A."/>
            <person name="Lim J.H.P."/>
            <person name="Lipzen A."/>
            <person name="Nolan M."/>
            <person name="Ohm R.A."/>
            <person name="Tamas L."/>
            <person name="Grigoriev I.V."/>
            <person name="Spatafora J.W."/>
            <person name="Nagy L.G."/>
            <person name="Kovacs G.M."/>
        </authorList>
    </citation>
    <scope>NUCLEOTIDE SEQUENCE [LARGE SCALE GENOMIC DNA]</scope>
    <source>
        <strain evidence="6 7">DSE2036</strain>
    </source>
</reference>
<keyword evidence="7" id="KW-1185">Reference proteome</keyword>
<evidence type="ECO:0000256" key="4">
    <source>
        <dbReference type="PROSITE-ProRule" id="PRU00134"/>
    </source>
</evidence>
<dbReference type="GO" id="GO:0008270">
    <property type="term" value="F:zinc ion binding"/>
    <property type="evidence" value="ECO:0007669"/>
    <property type="project" value="UniProtKB-KW"/>
</dbReference>
<feature type="domain" description="MYND-type" evidence="5">
    <location>
        <begin position="6"/>
        <end position="42"/>
    </location>
</feature>
<evidence type="ECO:0000313" key="7">
    <source>
        <dbReference type="Proteomes" id="UP000244855"/>
    </source>
</evidence>
<evidence type="ECO:0000259" key="5">
    <source>
        <dbReference type="PROSITE" id="PS50865"/>
    </source>
</evidence>
<dbReference type="OrthoDB" id="437457at2759"/>